<dbReference type="RefSeq" id="WP_173093549.1">
    <property type="nucleotide sequence ID" value="NZ_CP053892.1"/>
</dbReference>
<gene>
    <name evidence="2" type="ORF">ACTIVE_1152</name>
</gene>
<dbReference type="Proteomes" id="UP000501240">
    <property type="component" value="Chromosome"/>
</dbReference>
<keyword evidence="1" id="KW-0472">Membrane</keyword>
<keyword evidence="1" id="KW-0812">Transmembrane</keyword>
<keyword evidence="3" id="KW-1185">Reference proteome</keyword>
<sequence length="61" mass="6348">MRTIGVTIAAVGFISAAYHFTGGENMELMEWTEGRRPLAGLGIGVAGLLVAAGGSALSWRR</sequence>
<reference evidence="2 3" key="1">
    <citation type="submission" date="2020-05" db="EMBL/GenBank/DDBJ databases">
        <title>Actinomadura verrucosospora NRRL-B18236 (PFL_A860) Genome sequencing and assembly.</title>
        <authorList>
            <person name="Samborskyy M."/>
        </authorList>
    </citation>
    <scope>NUCLEOTIDE SEQUENCE [LARGE SCALE GENOMIC DNA]</scope>
    <source>
        <strain evidence="2 3">NRRL:B18236</strain>
    </source>
</reference>
<keyword evidence="1" id="KW-1133">Transmembrane helix</keyword>
<accession>A0A7D3VTM3</accession>
<evidence type="ECO:0008006" key="4">
    <source>
        <dbReference type="Google" id="ProtNLM"/>
    </source>
</evidence>
<dbReference type="AlphaFoldDB" id="A0A7D3VTM3"/>
<proteinExistence type="predicted"/>
<feature type="transmembrane region" description="Helical" evidence="1">
    <location>
        <begin position="41"/>
        <end position="59"/>
    </location>
</feature>
<evidence type="ECO:0000256" key="1">
    <source>
        <dbReference type="SAM" id="Phobius"/>
    </source>
</evidence>
<evidence type="ECO:0000313" key="3">
    <source>
        <dbReference type="Proteomes" id="UP000501240"/>
    </source>
</evidence>
<name>A0A7D3VTM3_ACTVE</name>
<dbReference type="EMBL" id="CP053892">
    <property type="protein sequence ID" value="QKG19516.1"/>
    <property type="molecule type" value="Genomic_DNA"/>
</dbReference>
<protein>
    <recommendedName>
        <fullName evidence="4">DUF3185 family protein</fullName>
    </recommendedName>
</protein>
<evidence type="ECO:0000313" key="2">
    <source>
        <dbReference type="EMBL" id="QKG19516.1"/>
    </source>
</evidence>
<organism evidence="2 3">
    <name type="scientific">Actinomadura verrucosospora</name>
    <dbReference type="NCBI Taxonomy" id="46165"/>
    <lineage>
        <taxon>Bacteria</taxon>
        <taxon>Bacillati</taxon>
        <taxon>Actinomycetota</taxon>
        <taxon>Actinomycetes</taxon>
        <taxon>Streptosporangiales</taxon>
        <taxon>Thermomonosporaceae</taxon>
        <taxon>Actinomadura</taxon>
    </lineage>
</organism>